<name>A0A2I1GE18_9GLOM</name>
<evidence type="ECO:0000256" key="1">
    <source>
        <dbReference type="SAM" id="MobiDB-lite"/>
    </source>
</evidence>
<evidence type="ECO:0000313" key="2">
    <source>
        <dbReference type="EMBL" id="PKY44864.1"/>
    </source>
</evidence>
<sequence>MTVFQRNDFYKYGCFDGTITNQFANSQNTGYIYTLMNWKSNKPIHSGATYTNRTFNYKSLQDETDILLSQRKNVIICDVDVTTPLPYSVSEIHSRGISYRYICNQPLSSKLVKANKNVAQFSTNIKSKRSLFTAAYVITADAKIVQVIEGKDKKRDQVVPRICSTHNRQITVVSMKRFSFFEWTNVVVRERLHRNGNGKEKCDEDKINGPPKSSKDNNLKKPFTGSKK</sequence>
<feature type="compositionally biased region" description="Basic and acidic residues" evidence="1">
    <location>
        <begin position="197"/>
        <end position="219"/>
    </location>
</feature>
<dbReference type="Proteomes" id="UP000234323">
    <property type="component" value="Unassembled WGS sequence"/>
</dbReference>
<comment type="caution">
    <text evidence="2">The sequence shown here is derived from an EMBL/GenBank/DDBJ whole genome shotgun (WGS) entry which is preliminary data.</text>
</comment>
<organism evidence="2 3">
    <name type="scientific">Rhizophagus irregularis</name>
    <dbReference type="NCBI Taxonomy" id="588596"/>
    <lineage>
        <taxon>Eukaryota</taxon>
        <taxon>Fungi</taxon>
        <taxon>Fungi incertae sedis</taxon>
        <taxon>Mucoromycota</taxon>
        <taxon>Glomeromycotina</taxon>
        <taxon>Glomeromycetes</taxon>
        <taxon>Glomerales</taxon>
        <taxon>Glomeraceae</taxon>
        <taxon>Rhizophagus</taxon>
    </lineage>
</organism>
<dbReference type="AlphaFoldDB" id="A0A2I1GE18"/>
<protein>
    <submittedName>
        <fullName evidence="2">Uncharacterized protein</fullName>
    </submittedName>
</protein>
<keyword evidence="3" id="KW-1185">Reference proteome</keyword>
<dbReference type="EMBL" id="LLXI01000350">
    <property type="protein sequence ID" value="PKY44864.1"/>
    <property type="molecule type" value="Genomic_DNA"/>
</dbReference>
<evidence type="ECO:0000313" key="3">
    <source>
        <dbReference type="Proteomes" id="UP000234323"/>
    </source>
</evidence>
<dbReference type="VEuPathDB" id="FungiDB:RhiirA1_465818"/>
<gene>
    <name evidence="2" type="ORF">RhiirA4_459295</name>
</gene>
<proteinExistence type="predicted"/>
<accession>A0A2I1GE18</accession>
<reference evidence="2 3" key="1">
    <citation type="submission" date="2015-10" db="EMBL/GenBank/DDBJ databases">
        <title>Genome analyses suggest a sexual origin of heterokaryosis in a supposedly ancient asexual fungus.</title>
        <authorList>
            <person name="Ropars J."/>
            <person name="Sedzielewska K."/>
            <person name="Noel J."/>
            <person name="Charron P."/>
            <person name="Farinelli L."/>
            <person name="Marton T."/>
            <person name="Kruger M."/>
            <person name="Pelin A."/>
            <person name="Brachmann A."/>
            <person name="Corradi N."/>
        </authorList>
    </citation>
    <scope>NUCLEOTIDE SEQUENCE [LARGE SCALE GENOMIC DNA]</scope>
    <source>
        <strain evidence="2 3">A4</strain>
    </source>
</reference>
<feature type="region of interest" description="Disordered" evidence="1">
    <location>
        <begin position="196"/>
        <end position="228"/>
    </location>
</feature>